<reference evidence="4 5" key="1">
    <citation type="submission" date="2016-11" db="EMBL/GenBank/DDBJ databases">
        <authorList>
            <person name="Jaros S."/>
            <person name="Januszkiewicz K."/>
            <person name="Wedrychowicz H."/>
        </authorList>
    </citation>
    <scope>NUCLEOTIDE SEQUENCE [LARGE SCALE GENOMIC DNA]</scope>
    <source>
        <strain evidence="4 5">DSM 2631</strain>
    </source>
</reference>
<sequence length="317" mass="35655">MNKYYDVIVSGYPSLDRIIKVSDNPTFGITSLIHNKDNAQVHYGGCSTNIVYLASKLGIKALPIFRVGCDFEKVGLKNFLEEGQVPLEGIRVIENDYTSNCYLIENKDGNHITLFYPGAMDSKYYKKLDQSIFSKSKYAVITVGCLEENWDFMKCAKKAGNKIVAGMKCDFNAFPFEFLKELLYGSHIIFANEGERKEIESKFDLESIDELFKDGSAEVVIITKGSDGSEVYYLEDGKIKKENINIAVPDKIIDTTGVGDAYITGFLYGLTKEKSYIECAKYGAVASSFIIEDMGCLGRIPTIKEYEERYKKNYIGK</sequence>
<evidence type="ECO:0000256" key="1">
    <source>
        <dbReference type="ARBA" id="ARBA00022679"/>
    </source>
</evidence>
<organism evidence="4 5">
    <name type="scientific">Clostridium fallax</name>
    <dbReference type="NCBI Taxonomy" id="1533"/>
    <lineage>
        <taxon>Bacteria</taxon>
        <taxon>Bacillati</taxon>
        <taxon>Bacillota</taxon>
        <taxon>Clostridia</taxon>
        <taxon>Eubacteriales</taxon>
        <taxon>Clostridiaceae</taxon>
        <taxon>Clostridium</taxon>
    </lineage>
</organism>
<dbReference type="InterPro" id="IPR029056">
    <property type="entry name" value="Ribokinase-like"/>
</dbReference>
<dbReference type="InterPro" id="IPR011611">
    <property type="entry name" value="PfkB_dom"/>
</dbReference>
<protein>
    <submittedName>
        <fullName evidence="4">Adenosine kinase</fullName>
    </submittedName>
</protein>
<dbReference type="OrthoDB" id="9788681at2"/>
<keyword evidence="5" id="KW-1185">Reference proteome</keyword>
<dbReference type="Pfam" id="PF00294">
    <property type="entry name" value="PfkB"/>
    <property type="match status" value="1"/>
</dbReference>
<evidence type="ECO:0000256" key="2">
    <source>
        <dbReference type="ARBA" id="ARBA00022777"/>
    </source>
</evidence>
<dbReference type="GO" id="GO:0016301">
    <property type="term" value="F:kinase activity"/>
    <property type="evidence" value="ECO:0007669"/>
    <property type="project" value="UniProtKB-KW"/>
</dbReference>
<dbReference type="PANTHER" id="PTHR10584:SF166">
    <property type="entry name" value="RIBOKINASE"/>
    <property type="match status" value="1"/>
</dbReference>
<dbReference type="PANTHER" id="PTHR10584">
    <property type="entry name" value="SUGAR KINASE"/>
    <property type="match status" value="1"/>
</dbReference>
<proteinExistence type="predicted"/>
<dbReference type="Gene3D" id="3.40.1190.20">
    <property type="match status" value="1"/>
</dbReference>
<dbReference type="Proteomes" id="UP000184035">
    <property type="component" value="Unassembled WGS sequence"/>
</dbReference>
<keyword evidence="1" id="KW-0808">Transferase</keyword>
<keyword evidence="2 4" id="KW-0418">Kinase</keyword>
<name>A0A1M4V8Y7_9CLOT</name>
<evidence type="ECO:0000313" key="5">
    <source>
        <dbReference type="Proteomes" id="UP000184035"/>
    </source>
</evidence>
<accession>A0A1M4V8Y7</accession>
<dbReference type="EMBL" id="FQVM01000007">
    <property type="protein sequence ID" value="SHE65333.1"/>
    <property type="molecule type" value="Genomic_DNA"/>
</dbReference>
<dbReference type="AlphaFoldDB" id="A0A1M4V8Y7"/>
<gene>
    <name evidence="4" type="ORF">SAMN05443638_1076</name>
</gene>
<evidence type="ECO:0000259" key="3">
    <source>
        <dbReference type="Pfam" id="PF00294"/>
    </source>
</evidence>
<dbReference type="SUPFAM" id="SSF53613">
    <property type="entry name" value="Ribokinase-like"/>
    <property type="match status" value="1"/>
</dbReference>
<dbReference type="RefSeq" id="WP_072894209.1">
    <property type="nucleotide sequence ID" value="NZ_FQVM01000007.1"/>
</dbReference>
<feature type="domain" description="Carbohydrate kinase PfkB" evidence="3">
    <location>
        <begin position="33"/>
        <end position="301"/>
    </location>
</feature>
<dbReference type="STRING" id="1533.SAMN05443638_1076"/>
<evidence type="ECO:0000313" key="4">
    <source>
        <dbReference type="EMBL" id="SHE65333.1"/>
    </source>
</evidence>